<keyword evidence="4" id="KW-0411">Iron-sulfur</keyword>
<dbReference type="GO" id="GO:0046872">
    <property type="term" value="F:metal ion binding"/>
    <property type="evidence" value="ECO:0007669"/>
    <property type="project" value="UniProtKB-KW"/>
</dbReference>
<dbReference type="AlphaFoldDB" id="A0A6J6PXG4"/>
<dbReference type="EMBL" id="CAEZZA010000030">
    <property type="protein sequence ID" value="CAB4740927.1"/>
    <property type="molecule type" value="Genomic_DNA"/>
</dbReference>
<feature type="domain" description="Rieske" evidence="5">
    <location>
        <begin position="5"/>
        <end position="101"/>
    </location>
</feature>
<proteinExistence type="predicted"/>
<dbReference type="Pfam" id="PF00355">
    <property type="entry name" value="Rieske"/>
    <property type="match status" value="1"/>
</dbReference>
<accession>A0A6J6PXG4</accession>
<sequence>MPTWIDACGLEDIDVEDVIPFEYGGMKYALYRSEDNEYFATDGHCTHGRQLLCDGLVMGNIIECPKHHGRFDYRTGAPMGPPVLEAVRTYPTRVEDGRVLIDIE</sequence>
<evidence type="ECO:0000256" key="2">
    <source>
        <dbReference type="ARBA" id="ARBA00022723"/>
    </source>
</evidence>
<dbReference type="InterPro" id="IPR017941">
    <property type="entry name" value="Rieske_2Fe-2S"/>
</dbReference>
<dbReference type="GO" id="GO:0051537">
    <property type="term" value="F:2 iron, 2 sulfur cluster binding"/>
    <property type="evidence" value="ECO:0007669"/>
    <property type="project" value="UniProtKB-KW"/>
</dbReference>
<evidence type="ECO:0000313" key="8">
    <source>
        <dbReference type="EMBL" id="CAB4740927.1"/>
    </source>
</evidence>
<evidence type="ECO:0000313" key="10">
    <source>
        <dbReference type="EMBL" id="CAB5028143.1"/>
    </source>
</evidence>
<reference evidence="7" key="1">
    <citation type="submission" date="2020-05" db="EMBL/GenBank/DDBJ databases">
        <authorList>
            <person name="Chiriac C."/>
            <person name="Salcher M."/>
            <person name="Ghai R."/>
            <person name="Kavagutti S V."/>
        </authorList>
    </citation>
    <scope>NUCLEOTIDE SEQUENCE</scope>
</reference>
<dbReference type="InterPro" id="IPR036922">
    <property type="entry name" value="Rieske_2Fe-2S_sf"/>
</dbReference>
<dbReference type="Gene3D" id="2.102.10.10">
    <property type="entry name" value="Rieske [2Fe-2S] iron-sulphur domain"/>
    <property type="match status" value="1"/>
</dbReference>
<dbReference type="EMBL" id="CAFBPJ010000195">
    <property type="protein sequence ID" value="CAB5028143.1"/>
    <property type="molecule type" value="Genomic_DNA"/>
</dbReference>
<evidence type="ECO:0000313" key="7">
    <source>
        <dbReference type="EMBL" id="CAB4701178.1"/>
    </source>
</evidence>
<keyword evidence="2" id="KW-0479">Metal-binding</keyword>
<protein>
    <submittedName>
        <fullName evidence="7">Unannotated protein</fullName>
    </submittedName>
</protein>
<dbReference type="EMBL" id="CAEZXZ010000058">
    <property type="protein sequence ID" value="CAB4701178.1"/>
    <property type="molecule type" value="Genomic_DNA"/>
</dbReference>
<keyword evidence="3" id="KW-0408">Iron</keyword>
<gene>
    <name evidence="6" type="ORF">UFOPK2310_01032</name>
    <name evidence="7" type="ORF">UFOPK2625_00515</name>
    <name evidence="8" type="ORF">UFOPK2809_00343</name>
    <name evidence="9" type="ORF">UFOPK3425_00120</name>
    <name evidence="10" type="ORF">UFOPK4092_01371</name>
</gene>
<dbReference type="CDD" id="cd03528">
    <property type="entry name" value="Rieske_RO_ferredoxin"/>
    <property type="match status" value="1"/>
</dbReference>
<name>A0A6J6PXG4_9ZZZZ</name>
<keyword evidence="1" id="KW-0001">2Fe-2S</keyword>
<evidence type="ECO:0000313" key="6">
    <source>
        <dbReference type="EMBL" id="CAB4677900.1"/>
    </source>
</evidence>
<organism evidence="7">
    <name type="scientific">freshwater metagenome</name>
    <dbReference type="NCBI Taxonomy" id="449393"/>
    <lineage>
        <taxon>unclassified sequences</taxon>
        <taxon>metagenomes</taxon>
        <taxon>ecological metagenomes</taxon>
    </lineage>
</organism>
<evidence type="ECO:0000256" key="1">
    <source>
        <dbReference type="ARBA" id="ARBA00022714"/>
    </source>
</evidence>
<dbReference type="EMBL" id="CAEZWW010000126">
    <property type="protein sequence ID" value="CAB4677900.1"/>
    <property type="molecule type" value="Genomic_DNA"/>
</dbReference>
<evidence type="ECO:0000256" key="3">
    <source>
        <dbReference type="ARBA" id="ARBA00023004"/>
    </source>
</evidence>
<dbReference type="EMBL" id="CAFBLV010000010">
    <property type="protein sequence ID" value="CAB4860297.1"/>
    <property type="molecule type" value="Genomic_DNA"/>
</dbReference>
<evidence type="ECO:0000259" key="5">
    <source>
        <dbReference type="PROSITE" id="PS51296"/>
    </source>
</evidence>
<dbReference type="SUPFAM" id="SSF50022">
    <property type="entry name" value="ISP domain"/>
    <property type="match status" value="1"/>
</dbReference>
<dbReference type="PROSITE" id="PS51296">
    <property type="entry name" value="RIESKE"/>
    <property type="match status" value="1"/>
</dbReference>
<evidence type="ECO:0000313" key="9">
    <source>
        <dbReference type="EMBL" id="CAB4860297.1"/>
    </source>
</evidence>
<evidence type="ECO:0000256" key="4">
    <source>
        <dbReference type="ARBA" id="ARBA00023014"/>
    </source>
</evidence>